<comment type="caution">
    <text evidence="7">The sequence shown here is derived from an EMBL/GenBank/DDBJ whole genome shotgun (WGS) entry which is preliminary data.</text>
</comment>
<protein>
    <submittedName>
        <fullName evidence="7">Decaprenyl-phosphate phosphoribosyltransferase</fullName>
    </submittedName>
</protein>
<gene>
    <name evidence="7" type="ORF">GCM10009760_43540</name>
</gene>
<dbReference type="InterPro" id="IPR000537">
    <property type="entry name" value="UbiA_prenyltransferase"/>
</dbReference>
<name>A0ABN2ZXY0_9ACTN</name>
<evidence type="ECO:0000256" key="5">
    <source>
        <dbReference type="SAM" id="MobiDB-lite"/>
    </source>
</evidence>
<evidence type="ECO:0000256" key="2">
    <source>
        <dbReference type="ARBA" id="ARBA00022692"/>
    </source>
</evidence>
<evidence type="ECO:0000256" key="4">
    <source>
        <dbReference type="ARBA" id="ARBA00023136"/>
    </source>
</evidence>
<feature type="transmembrane region" description="Helical" evidence="6">
    <location>
        <begin position="286"/>
        <end position="305"/>
    </location>
</feature>
<evidence type="ECO:0000256" key="6">
    <source>
        <dbReference type="SAM" id="Phobius"/>
    </source>
</evidence>
<dbReference type="CDD" id="cd13963">
    <property type="entry name" value="PT_UbiA_2"/>
    <property type="match status" value="1"/>
</dbReference>
<keyword evidence="3 6" id="KW-1133">Transmembrane helix</keyword>
<keyword evidence="7" id="KW-0328">Glycosyltransferase</keyword>
<dbReference type="InterPro" id="IPR044878">
    <property type="entry name" value="UbiA_sf"/>
</dbReference>
<feature type="transmembrane region" description="Helical" evidence="6">
    <location>
        <begin position="189"/>
        <end position="209"/>
    </location>
</feature>
<evidence type="ECO:0000256" key="1">
    <source>
        <dbReference type="ARBA" id="ARBA00004141"/>
    </source>
</evidence>
<dbReference type="EMBL" id="BAAANT010000027">
    <property type="protein sequence ID" value="GAA2149874.1"/>
    <property type="molecule type" value="Genomic_DNA"/>
</dbReference>
<evidence type="ECO:0000313" key="8">
    <source>
        <dbReference type="Proteomes" id="UP001422759"/>
    </source>
</evidence>
<sequence length="344" mass="36001">MNRGIPPTRRRRPAPPAPDLLAPGLGVPGLGTPGLGAPELTTPDPGAPAAARPLRFGWPLAVLRTSRPRQWPKNLLVFAAPVAGASRGRADGMAYALVAFGVFTLASCAVYFVNDVVDAERDRSHPRKRTRPVASGLLGPGHALGVAAACVLLAEAGGLAIGSAGLVATVTAYLAFSFLYSFSLKHVPVLELALVASGFVLRALGGAAAAKVPPSGWFVLVCSLGALLVAISKRYTELAGLGTTAAGHRPCLRRYTPGGLRLAQRFVSVAMVAAYLSWALLNGSPWTVDCHLVTAVPLAAALIRFDWLTGRATMTRVEDLITRDGPMLGCEFVWLLLFIAGMRG</sequence>
<dbReference type="Gene3D" id="1.10.357.140">
    <property type="entry name" value="UbiA prenyltransferase"/>
    <property type="match status" value="1"/>
</dbReference>
<feature type="transmembrane region" description="Helical" evidence="6">
    <location>
        <begin position="262"/>
        <end position="280"/>
    </location>
</feature>
<accession>A0ABN2ZXY0</accession>
<dbReference type="RefSeq" id="WP_344467576.1">
    <property type="nucleotide sequence ID" value="NZ_BAAANT010000027.1"/>
</dbReference>
<feature type="transmembrane region" description="Helical" evidence="6">
    <location>
        <begin position="215"/>
        <end position="231"/>
    </location>
</feature>
<keyword evidence="2 6" id="KW-0812">Transmembrane</keyword>
<organism evidence="7 8">
    <name type="scientific">Kitasatospora kazusensis</name>
    <dbReference type="NCBI Taxonomy" id="407974"/>
    <lineage>
        <taxon>Bacteria</taxon>
        <taxon>Bacillati</taxon>
        <taxon>Actinomycetota</taxon>
        <taxon>Actinomycetes</taxon>
        <taxon>Kitasatosporales</taxon>
        <taxon>Streptomycetaceae</taxon>
        <taxon>Kitasatospora</taxon>
    </lineage>
</organism>
<evidence type="ECO:0000256" key="3">
    <source>
        <dbReference type="ARBA" id="ARBA00022989"/>
    </source>
</evidence>
<comment type="subcellular location">
    <subcellularLocation>
        <location evidence="1">Membrane</location>
        <topology evidence="1">Multi-pass membrane protein</topology>
    </subcellularLocation>
</comment>
<keyword evidence="4 6" id="KW-0472">Membrane</keyword>
<dbReference type="GO" id="GO:0016757">
    <property type="term" value="F:glycosyltransferase activity"/>
    <property type="evidence" value="ECO:0007669"/>
    <property type="project" value="UniProtKB-KW"/>
</dbReference>
<reference evidence="7 8" key="1">
    <citation type="journal article" date="2019" name="Int. J. Syst. Evol. Microbiol.">
        <title>The Global Catalogue of Microorganisms (GCM) 10K type strain sequencing project: providing services to taxonomists for standard genome sequencing and annotation.</title>
        <authorList>
            <consortium name="The Broad Institute Genomics Platform"/>
            <consortium name="The Broad Institute Genome Sequencing Center for Infectious Disease"/>
            <person name="Wu L."/>
            <person name="Ma J."/>
        </authorList>
    </citation>
    <scope>NUCLEOTIDE SEQUENCE [LARGE SCALE GENOMIC DNA]</scope>
    <source>
        <strain evidence="7 8">JCM 14560</strain>
    </source>
</reference>
<dbReference type="Proteomes" id="UP001422759">
    <property type="component" value="Unassembled WGS sequence"/>
</dbReference>
<dbReference type="Pfam" id="PF01040">
    <property type="entry name" value="UbiA"/>
    <property type="match status" value="1"/>
</dbReference>
<evidence type="ECO:0000313" key="7">
    <source>
        <dbReference type="EMBL" id="GAA2149874.1"/>
    </source>
</evidence>
<feature type="transmembrane region" description="Helical" evidence="6">
    <location>
        <begin position="133"/>
        <end position="154"/>
    </location>
</feature>
<feature type="transmembrane region" description="Helical" evidence="6">
    <location>
        <begin position="160"/>
        <end position="182"/>
    </location>
</feature>
<dbReference type="NCBIfam" id="NF008978">
    <property type="entry name" value="PRK12324.1-4"/>
    <property type="match status" value="1"/>
</dbReference>
<feature type="transmembrane region" description="Helical" evidence="6">
    <location>
        <begin position="93"/>
        <end position="113"/>
    </location>
</feature>
<feature type="region of interest" description="Disordered" evidence="5">
    <location>
        <begin position="1"/>
        <end position="25"/>
    </location>
</feature>
<proteinExistence type="predicted"/>
<keyword evidence="8" id="KW-1185">Reference proteome</keyword>
<keyword evidence="7" id="KW-0808">Transferase</keyword>